<evidence type="ECO:0000313" key="5">
    <source>
        <dbReference type="Proteomes" id="UP000004756"/>
    </source>
</evidence>
<dbReference type="EMBL" id="ACCJ01000515">
    <property type="protein sequence ID" value="EEG51841.1"/>
    <property type="molecule type" value="Genomic_DNA"/>
</dbReference>
<dbReference type="InterPro" id="IPR007394">
    <property type="entry name" value="UPF0122"/>
</dbReference>
<dbReference type="HOGENOM" id="CLU_129218_0_0_9"/>
<evidence type="ECO:0000256" key="1">
    <source>
        <dbReference type="ARBA" id="ARBA00008720"/>
    </source>
</evidence>
<name>C0D9Z6_9FIRM</name>
<organism evidence="4 5">
    <name type="scientific">[Clostridium] asparagiforme DSM 15981</name>
    <dbReference type="NCBI Taxonomy" id="518636"/>
    <lineage>
        <taxon>Bacteria</taxon>
        <taxon>Bacillati</taxon>
        <taxon>Bacillota</taxon>
        <taxon>Clostridia</taxon>
        <taxon>Lachnospirales</taxon>
        <taxon>Lachnospiraceae</taxon>
        <taxon>Enterocloster</taxon>
    </lineage>
</organism>
<accession>C0D9Z6</accession>
<dbReference type="Gene3D" id="1.10.10.10">
    <property type="entry name" value="Winged helix-like DNA-binding domain superfamily/Winged helix DNA-binding domain"/>
    <property type="match status" value="1"/>
</dbReference>
<keyword evidence="5" id="KW-1185">Reference proteome</keyword>
<reference evidence="4 5" key="2">
    <citation type="submission" date="2009-02" db="EMBL/GenBank/DDBJ databases">
        <title>Draft genome sequence of Clostridium asparagiforme (DSM 15981).</title>
        <authorList>
            <person name="Sudarsanam P."/>
            <person name="Ley R."/>
            <person name="Guruge J."/>
            <person name="Turnbaugh P.J."/>
            <person name="Mahowald M."/>
            <person name="Liep D."/>
            <person name="Gordon J."/>
        </authorList>
    </citation>
    <scope>NUCLEOTIDE SEQUENCE [LARGE SCALE GENOMIC DNA]</scope>
    <source>
        <strain evidence="4 5">DSM 15981</strain>
    </source>
</reference>
<dbReference type="InterPro" id="IPR013324">
    <property type="entry name" value="RNA_pol_sigma_r3/r4-like"/>
</dbReference>
<dbReference type="PANTHER" id="PTHR40083:SF1">
    <property type="entry name" value="UPF0122 PROTEIN YLXM"/>
    <property type="match status" value="1"/>
</dbReference>
<sequence length="121" mass="14176">MITQVVEMEKIVEQGLLYDFYGELLTDHQRSVYEDVVFNDLSPSEIAKEQGISRQGVHDLIRRCNKILEEYEAKLHLVAKFVKIREMVGEIQSQADEYMETRDLERIEQIRRLSGEITSTL</sequence>
<dbReference type="Proteomes" id="UP000004756">
    <property type="component" value="Unassembled WGS sequence"/>
</dbReference>
<dbReference type="InterPro" id="IPR054831">
    <property type="entry name" value="UPF0122_fam_protein"/>
</dbReference>
<dbReference type="Pfam" id="PF04297">
    <property type="entry name" value="UPF0122"/>
    <property type="match status" value="1"/>
</dbReference>
<dbReference type="AlphaFoldDB" id="C0D9Z6"/>
<evidence type="ECO:0000256" key="2">
    <source>
        <dbReference type="ARBA" id="ARBA00024764"/>
    </source>
</evidence>
<proteinExistence type="inferred from homology"/>
<dbReference type="SUPFAM" id="SSF88659">
    <property type="entry name" value="Sigma3 and sigma4 domains of RNA polymerase sigma factors"/>
    <property type="match status" value="1"/>
</dbReference>
<evidence type="ECO:0000256" key="3">
    <source>
        <dbReference type="HAMAP-Rule" id="MF_00245"/>
    </source>
</evidence>
<dbReference type="HAMAP" id="MF_00245">
    <property type="entry name" value="UPF0122"/>
    <property type="match status" value="1"/>
</dbReference>
<dbReference type="NCBIfam" id="NF045758">
    <property type="entry name" value="YlxM"/>
    <property type="match status" value="1"/>
</dbReference>
<dbReference type="InterPro" id="IPR036388">
    <property type="entry name" value="WH-like_DNA-bd_sf"/>
</dbReference>
<evidence type="ECO:0000313" key="4">
    <source>
        <dbReference type="EMBL" id="EEG51841.1"/>
    </source>
</evidence>
<comment type="caution">
    <text evidence="4">The sequence shown here is derived from an EMBL/GenBank/DDBJ whole genome shotgun (WGS) entry which is preliminary data.</text>
</comment>
<comment type="function">
    <text evidence="2 3">Might take part in the signal recognition particle (SRP) pathway. This is inferred from the conservation of its genetic proximity to ftsY/ffh. May be a regulatory protein.</text>
</comment>
<protein>
    <recommendedName>
        <fullName evidence="3">UPF0122 protein CLOSTASPAR_06096</fullName>
    </recommendedName>
</protein>
<comment type="similarity">
    <text evidence="1 3">Belongs to the UPF0122 family.</text>
</comment>
<dbReference type="PANTHER" id="PTHR40083">
    <property type="entry name" value="UPF0122 PROTEIN CBO2450/CLC_2298"/>
    <property type="match status" value="1"/>
</dbReference>
<gene>
    <name evidence="4" type="ORF">CLOSTASPAR_06096</name>
</gene>
<reference evidence="4 5" key="1">
    <citation type="submission" date="2009-01" db="EMBL/GenBank/DDBJ databases">
        <authorList>
            <person name="Fulton L."/>
            <person name="Clifton S."/>
            <person name="Fulton B."/>
            <person name="Xu J."/>
            <person name="Minx P."/>
            <person name="Pepin K.H."/>
            <person name="Johnson M."/>
            <person name="Bhonagiri V."/>
            <person name="Nash W.E."/>
            <person name="Mardis E.R."/>
            <person name="Wilson R.K."/>
        </authorList>
    </citation>
    <scope>NUCLEOTIDE SEQUENCE [LARGE SCALE GENOMIC DNA]</scope>
    <source>
        <strain evidence="4 5">DSM 15981</strain>
    </source>
</reference>